<name>A0ABQ8HLS2_9ROSI</name>
<dbReference type="InterPro" id="IPR002182">
    <property type="entry name" value="NB-ARC"/>
</dbReference>
<dbReference type="Gene3D" id="1.20.5.4130">
    <property type="match status" value="1"/>
</dbReference>
<dbReference type="SMART" id="SM00382">
    <property type="entry name" value="AAA"/>
    <property type="match status" value="2"/>
</dbReference>
<dbReference type="PANTHER" id="PTHR36766">
    <property type="entry name" value="PLANT BROAD-SPECTRUM MILDEW RESISTANCE PROTEIN RPW8"/>
    <property type="match status" value="1"/>
</dbReference>
<evidence type="ECO:0000256" key="5">
    <source>
        <dbReference type="ARBA" id="ARBA00022840"/>
    </source>
</evidence>
<dbReference type="Gene3D" id="3.40.50.300">
    <property type="entry name" value="P-loop containing nucleotide triphosphate hydrolases"/>
    <property type="match status" value="2"/>
</dbReference>
<dbReference type="Pfam" id="PF25019">
    <property type="entry name" value="LRR_R13L1-DRL21"/>
    <property type="match status" value="1"/>
</dbReference>
<evidence type="ECO:0000313" key="7">
    <source>
        <dbReference type="EMBL" id="KAH7565307.1"/>
    </source>
</evidence>
<evidence type="ECO:0000256" key="2">
    <source>
        <dbReference type="ARBA" id="ARBA00022737"/>
    </source>
</evidence>
<keyword evidence="4" id="KW-0611">Plant defense</keyword>
<evidence type="ECO:0000313" key="8">
    <source>
        <dbReference type="Proteomes" id="UP000827721"/>
    </source>
</evidence>
<dbReference type="InterPro" id="IPR056789">
    <property type="entry name" value="LRR_R13L1-DRL21"/>
</dbReference>
<dbReference type="SUPFAM" id="SSF52540">
    <property type="entry name" value="P-loop containing nucleoside triphosphate hydrolases"/>
    <property type="match status" value="2"/>
</dbReference>
<keyword evidence="5" id="KW-0067">ATP-binding</keyword>
<dbReference type="CDD" id="cd14798">
    <property type="entry name" value="RX-CC_like"/>
    <property type="match status" value="1"/>
</dbReference>
<proteinExistence type="predicted"/>
<reference evidence="7 8" key="1">
    <citation type="submission" date="2021-02" db="EMBL/GenBank/DDBJ databases">
        <title>Plant Genome Project.</title>
        <authorList>
            <person name="Zhang R.-G."/>
        </authorList>
    </citation>
    <scope>NUCLEOTIDE SEQUENCE [LARGE SCALE GENOMIC DNA]</scope>
    <source>
        <tissue evidence="7">Leaves</tissue>
    </source>
</reference>
<keyword evidence="2" id="KW-0677">Repeat</keyword>
<dbReference type="InterPro" id="IPR038005">
    <property type="entry name" value="RX-like_CC"/>
</dbReference>
<feature type="domain" description="AAA+ ATPase" evidence="6">
    <location>
        <begin position="195"/>
        <end position="333"/>
    </location>
</feature>
<keyword evidence="8" id="KW-1185">Reference proteome</keyword>
<dbReference type="Gene3D" id="1.10.8.430">
    <property type="entry name" value="Helical domain of apoptotic protease-activating factors"/>
    <property type="match status" value="1"/>
</dbReference>
<dbReference type="EMBL" id="JAFEMO010000009">
    <property type="protein sequence ID" value="KAH7565307.1"/>
    <property type="molecule type" value="Genomic_DNA"/>
</dbReference>
<dbReference type="PANTHER" id="PTHR36766:SF45">
    <property type="entry name" value="NB-ARC DOMAIN-CONTAINING PROTEIN"/>
    <property type="match status" value="1"/>
</dbReference>
<dbReference type="InterPro" id="IPR027417">
    <property type="entry name" value="P-loop_NTPase"/>
</dbReference>
<dbReference type="InterPro" id="IPR041118">
    <property type="entry name" value="Rx_N"/>
</dbReference>
<dbReference type="Proteomes" id="UP000827721">
    <property type="component" value="Unassembled WGS sequence"/>
</dbReference>
<evidence type="ECO:0000256" key="4">
    <source>
        <dbReference type="ARBA" id="ARBA00022821"/>
    </source>
</evidence>
<dbReference type="Pfam" id="PF18052">
    <property type="entry name" value="Rx_N"/>
    <property type="match status" value="1"/>
</dbReference>
<keyword evidence="1" id="KW-0433">Leucine-rich repeat</keyword>
<keyword evidence="3" id="KW-0547">Nucleotide-binding</keyword>
<gene>
    <name evidence="7" type="ORF">JRO89_XS09G0184400</name>
</gene>
<evidence type="ECO:0000256" key="3">
    <source>
        <dbReference type="ARBA" id="ARBA00022741"/>
    </source>
</evidence>
<dbReference type="InterPro" id="IPR032675">
    <property type="entry name" value="LRR_dom_sf"/>
</dbReference>
<dbReference type="InterPro" id="IPR003593">
    <property type="entry name" value="AAA+_ATPase"/>
</dbReference>
<protein>
    <recommendedName>
        <fullName evidence="6">AAA+ ATPase domain-containing protein</fullName>
    </recommendedName>
</protein>
<accession>A0ABQ8HLS2</accession>
<dbReference type="Gene3D" id="3.80.10.10">
    <property type="entry name" value="Ribonuclease Inhibitor"/>
    <property type="match status" value="1"/>
</dbReference>
<evidence type="ECO:0000259" key="6">
    <source>
        <dbReference type="SMART" id="SM00382"/>
    </source>
</evidence>
<sequence length="1082" mass="120976">MAAEAIVSTVLGQLTSIIGREVEQEVRLVTGVRKEVEKLTSNFRAIQAVLADAEQRKVKETAVGVWLDKLKDASYDMDDVLDEWNTAILKLQIEGVENAQIPKKKVCFVFSSPCFCFRQVALRRDIGLKIKEINGNLDSIAIEKDKYSLMIRSSEESQRLKTTSFIEVSEICGRDDEKNNLVSKLLNESNEKRTSVPVISIVGMGGIGKTTLAQLAYNDIEIMSKFDKRIWVCVSDPFDEVRIARAIIEGLRGQHTHLVEFQSLLECICETIVNKKFLLILDDVWTEDFDKWRPLYSSLNNGLHRESKILVTTRKEKVARMMKSIDVIPIGCLSVDKSWSLFKQLSFCDRPSDECETLEDLGREIVGKCKGLPLAIKSVGSLLRFKRTRDQWQTILDSEIWKLEEMKGLFPPLLLSYNDLPSMNECSTEEIDSGEEPSGHINVSCGEARHLMLILKRSDPVNISSGQKLRSLLIESEYGSPSTGCFSPVLFEQLTCLRALKLSNSWDYNIPSEIGKLIHLRYLNMSRLHIRELPETLLRYMPKGIEKLVCLRRLDKFFVGGDPDGMGMGTLECLKNLNKLRGSLRLEGLGRVADEAEAKNAQLVNKKNLVHLELIFNGDASETSLDEGCRKDSAVLEALQPPQNLENLRIFRCRSITLSPHWMLSLTQLKSLTLGGCLKCEHLPPLGKLPRLESLSIIDMGSVKRVGNEFLGVENMDTSSSSQSVIAFPKLKSLVIWLIDNCEDWEYEITGDITIMPSLSKLEISACPKLKSLPDHLLHATSLEKLIIDGNSILEERYSTIAVEGAKSSLITDYTGKKRATTSEYSVSTTSDTSKVAQDGLFLKKGMILPFTPSSMSFHTVNFFCGLAVGENLFIFTAIVVHLSVADAHQMLDVCSACDRYQEMKELGVTEDRLHRKVTGAFRPGILSALMGVSGAGKTTLLDVPAARKTGGYVEGDIRTSGFPQKKETRDRTKEELTIAVELVANHSIIFMDEPTSGLDAREAAIIMRTRRSTGQVIYPGPFWNNSHKVVEYFEAIPAVPKIREKQNPAAWMLEASSGAAEVRLGIDFAERYKSSSLYQQL</sequence>
<dbReference type="InterPro" id="IPR042197">
    <property type="entry name" value="Apaf_helical"/>
</dbReference>
<evidence type="ECO:0000256" key="1">
    <source>
        <dbReference type="ARBA" id="ARBA00022614"/>
    </source>
</evidence>
<comment type="caution">
    <text evidence="7">The sequence shown here is derived from an EMBL/GenBank/DDBJ whole genome shotgun (WGS) entry which is preliminary data.</text>
</comment>
<dbReference type="Pfam" id="PF00931">
    <property type="entry name" value="NB-ARC"/>
    <property type="match status" value="1"/>
</dbReference>
<dbReference type="SUPFAM" id="SSF52058">
    <property type="entry name" value="L domain-like"/>
    <property type="match status" value="1"/>
</dbReference>
<dbReference type="PRINTS" id="PR00364">
    <property type="entry name" value="DISEASERSIST"/>
</dbReference>
<feature type="domain" description="AAA+ ATPase" evidence="6">
    <location>
        <begin position="924"/>
        <end position="1023"/>
    </location>
</feature>
<organism evidence="7 8">
    <name type="scientific">Xanthoceras sorbifolium</name>
    <dbReference type="NCBI Taxonomy" id="99658"/>
    <lineage>
        <taxon>Eukaryota</taxon>
        <taxon>Viridiplantae</taxon>
        <taxon>Streptophyta</taxon>
        <taxon>Embryophyta</taxon>
        <taxon>Tracheophyta</taxon>
        <taxon>Spermatophyta</taxon>
        <taxon>Magnoliopsida</taxon>
        <taxon>eudicotyledons</taxon>
        <taxon>Gunneridae</taxon>
        <taxon>Pentapetalae</taxon>
        <taxon>rosids</taxon>
        <taxon>malvids</taxon>
        <taxon>Sapindales</taxon>
        <taxon>Sapindaceae</taxon>
        <taxon>Xanthoceroideae</taxon>
        <taxon>Xanthoceras</taxon>
    </lineage>
</organism>